<organism evidence="2 3">
    <name type="scientific">Candidatus Spechtbacteria bacterium RIFCSPLOWO2_12_FULL_38_22</name>
    <dbReference type="NCBI Taxonomy" id="1802165"/>
    <lineage>
        <taxon>Bacteria</taxon>
        <taxon>Candidatus Spechtiibacteriota</taxon>
    </lineage>
</organism>
<evidence type="ECO:0000313" key="3">
    <source>
        <dbReference type="Proteomes" id="UP000176770"/>
    </source>
</evidence>
<evidence type="ECO:0000313" key="2">
    <source>
        <dbReference type="EMBL" id="OGZ61615.1"/>
    </source>
</evidence>
<dbReference type="Proteomes" id="UP000176770">
    <property type="component" value="Unassembled WGS sequence"/>
</dbReference>
<feature type="region of interest" description="Disordered" evidence="1">
    <location>
        <begin position="53"/>
        <end position="90"/>
    </location>
</feature>
<gene>
    <name evidence="2" type="ORF">A3F94_00055</name>
</gene>
<dbReference type="STRING" id="1802165.A3F94_00055"/>
<proteinExistence type="predicted"/>
<comment type="caution">
    <text evidence="2">The sequence shown here is derived from an EMBL/GenBank/DDBJ whole genome shotgun (WGS) entry which is preliminary data.</text>
</comment>
<name>A0A1G2HGH8_9BACT</name>
<dbReference type="AlphaFoldDB" id="A0A1G2HGH8"/>
<evidence type="ECO:0000256" key="1">
    <source>
        <dbReference type="SAM" id="MobiDB-lite"/>
    </source>
</evidence>
<reference evidence="2 3" key="1">
    <citation type="journal article" date="2016" name="Nat. Commun.">
        <title>Thousands of microbial genomes shed light on interconnected biogeochemical processes in an aquifer system.</title>
        <authorList>
            <person name="Anantharaman K."/>
            <person name="Brown C.T."/>
            <person name="Hug L.A."/>
            <person name="Sharon I."/>
            <person name="Castelle C.J."/>
            <person name="Probst A.J."/>
            <person name="Thomas B.C."/>
            <person name="Singh A."/>
            <person name="Wilkins M.J."/>
            <person name="Karaoz U."/>
            <person name="Brodie E.L."/>
            <person name="Williams K.H."/>
            <person name="Hubbard S.S."/>
            <person name="Banfield J.F."/>
        </authorList>
    </citation>
    <scope>NUCLEOTIDE SEQUENCE [LARGE SCALE GENOMIC DNA]</scope>
</reference>
<dbReference type="EMBL" id="MHOK01000020">
    <property type="protein sequence ID" value="OGZ61615.1"/>
    <property type="molecule type" value="Genomic_DNA"/>
</dbReference>
<sequence length="255" mass="29823">MKNFSKGLSLFLIFGLLFNFGLGSVFAYSHDDSEKSDRLEVTKERVEKKIINVRGETKTETDERKEDLQEKREEKKETVEQKREEAKERATEKLEERKLEIKEKLDQRLQERMEKLVDMLNAKNDHLTSVYLKHLERIEEILDKVLTRADKALEPDQYDALVVLAEALRAEIDVTVDLVLSQKEKVYTISAETKEEFGEAFRTVMGEFKDDHQIIRTSLRGVRDELHDFFEEVKEAIKAATPADREEQEEENEGV</sequence>
<accession>A0A1G2HGH8</accession>
<protein>
    <submittedName>
        <fullName evidence="2">Uncharacterized protein</fullName>
    </submittedName>
</protein>